<gene>
    <name evidence="3" type="ORF">MTBPR1_10316</name>
</gene>
<feature type="domain" description="Coenzyme Q-binding protein COQ10 START" evidence="2">
    <location>
        <begin position="11"/>
        <end position="135"/>
    </location>
</feature>
<reference evidence="3 4" key="1">
    <citation type="submission" date="2016-07" db="EMBL/GenBank/DDBJ databases">
        <authorList>
            <person name="Lefevre C.T."/>
        </authorList>
    </citation>
    <scope>NUCLEOTIDE SEQUENCE [LARGE SCALE GENOMIC DNA]</scope>
    <source>
        <strain evidence="3">PR1</strain>
    </source>
</reference>
<comment type="similarity">
    <text evidence="1">Belongs to the ribosome association toxin RatA family.</text>
</comment>
<accession>A0A1C3RCR2</accession>
<sequence length="146" mass="16716">MPTHAEIKKSPFSAAQMYALVADMAKYPEFLPWCVATRVRSLEGNHMVADMVIGFKMIREKYTSEVTLDQDKEVKIVYKNGPFKYLHSHWKFEDEADGGCTIDFFVDFEFRSALLQKLMGAVFNEAVQLMIGAFEKRALELYGTKA</sequence>
<dbReference type="Pfam" id="PF03364">
    <property type="entry name" value="Polyketide_cyc"/>
    <property type="match status" value="1"/>
</dbReference>
<name>A0A1C3RCR2_9PROT</name>
<organism evidence="3 4">
    <name type="scientific">Candidatus Terasakiella magnetica</name>
    <dbReference type="NCBI Taxonomy" id="1867952"/>
    <lineage>
        <taxon>Bacteria</taxon>
        <taxon>Pseudomonadati</taxon>
        <taxon>Pseudomonadota</taxon>
        <taxon>Alphaproteobacteria</taxon>
        <taxon>Rhodospirillales</taxon>
        <taxon>Terasakiellaceae</taxon>
        <taxon>Terasakiella</taxon>
    </lineage>
</organism>
<dbReference type="AlphaFoldDB" id="A0A1C3RCR2"/>
<dbReference type="Gene3D" id="3.30.530.20">
    <property type="match status" value="1"/>
</dbReference>
<protein>
    <submittedName>
        <fullName evidence="3">Oligoketide cyclase/lipid transport protein</fullName>
    </submittedName>
</protein>
<dbReference type="EMBL" id="FLYE01000001">
    <property type="protein sequence ID" value="SCA55069.1"/>
    <property type="molecule type" value="Genomic_DNA"/>
</dbReference>
<keyword evidence="4" id="KW-1185">Reference proteome</keyword>
<dbReference type="GO" id="GO:0045333">
    <property type="term" value="P:cellular respiration"/>
    <property type="evidence" value="ECO:0007669"/>
    <property type="project" value="InterPro"/>
</dbReference>
<evidence type="ECO:0000259" key="2">
    <source>
        <dbReference type="Pfam" id="PF03364"/>
    </source>
</evidence>
<evidence type="ECO:0000313" key="4">
    <source>
        <dbReference type="Proteomes" id="UP000231658"/>
    </source>
</evidence>
<dbReference type="Proteomes" id="UP000231658">
    <property type="component" value="Unassembled WGS sequence"/>
</dbReference>
<dbReference type="CDD" id="cd07813">
    <property type="entry name" value="COQ10p_like"/>
    <property type="match status" value="1"/>
</dbReference>
<dbReference type="PANTHER" id="PTHR12901">
    <property type="entry name" value="SPERM PROTEIN HOMOLOG"/>
    <property type="match status" value="1"/>
</dbReference>
<evidence type="ECO:0000313" key="3">
    <source>
        <dbReference type="EMBL" id="SCA55069.1"/>
    </source>
</evidence>
<dbReference type="STRING" id="1867952.MTBPR1_10316"/>
<dbReference type="GO" id="GO:0048039">
    <property type="term" value="F:ubiquinone binding"/>
    <property type="evidence" value="ECO:0007669"/>
    <property type="project" value="InterPro"/>
</dbReference>
<proteinExistence type="inferred from homology"/>
<dbReference type="RefSeq" id="WP_069185785.1">
    <property type="nucleotide sequence ID" value="NZ_FLYE01000001.1"/>
</dbReference>
<dbReference type="InterPro" id="IPR044996">
    <property type="entry name" value="COQ10-like"/>
</dbReference>
<dbReference type="PANTHER" id="PTHR12901:SF10">
    <property type="entry name" value="COENZYME Q-BINDING PROTEIN COQ10, MITOCHONDRIAL"/>
    <property type="match status" value="1"/>
</dbReference>
<dbReference type="InterPro" id="IPR005031">
    <property type="entry name" value="COQ10_START"/>
</dbReference>
<dbReference type="OrthoDB" id="9804759at2"/>
<dbReference type="SUPFAM" id="SSF55961">
    <property type="entry name" value="Bet v1-like"/>
    <property type="match status" value="1"/>
</dbReference>
<evidence type="ECO:0000256" key="1">
    <source>
        <dbReference type="ARBA" id="ARBA00008918"/>
    </source>
</evidence>
<dbReference type="InterPro" id="IPR023393">
    <property type="entry name" value="START-like_dom_sf"/>
</dbReference>